<accession>A0A8J7C8W6</accession>
<dbReference type="Proteomes" id="UP000629098">
    <property type="component" value="Unassembled WGS sequence"/>
</dbReference>
<sequence length="331" mass="35931">MLNSYLSRVPLIVLSTTVAIFTVACNQEKQITATVTHQQSTPVATTSNSASPTPEATPQLDIDPSSYENGLDKAAGAVSISKSAYSTEDWQLVVSQYQNAIAFMKQVKADNIYFANAQKKIKEYQRQIKYAKRQATRLVKVTPPQELEPVVVAVPQPSPTIAPSVQPKVDCNDITQRTNNRQCPSLLAKRKQSVPIPVPPPEFLTQQPQVFTVPIKRRVGGTPIIEVTFNGIERFEMIVDTGASGTVITQEMASILAVTPVGKAKANTASSKAVEFQIGYVNSVEVGGLTVNQLAVAIAGAELDTGLLGHDFFGKYDITIKRDVVEFRPQS</sequence>
<evidence type="ECO:0000256" key="2">
    <source>
        <dbReference type="SAM" id="MobiDB-lite"/>
    </source>
</evidence>
<dbReference type="Gene3D" id="2.40.70.10">
    <property type="entry name" value="Acid Proteases"/>
    <property type="match status" value="1"/>
</dbReference>
<keyword evidence="1" id="KW-0175">Coiled coil</keyword>
<proteinExistence type="predicted"/>
<feature type="region of interest" description="Disordered" evidence="2">
    <location>
        <begin position="34"/>
        <end position="66"/>
    </location>
</feature>
<organism evidence="3 4">
    <name type="scientific">Iningainema tapete BLCC-T55</name>
    <dbReference type="NCBI Taxonomy" id="2748662"/>
    <lineage>
        <taxon>Bacteria</taxon>
        <taxon>Bacillati</taxon>
        <taxon>Cyanobacteriota</taxon>
        <taxon>Cyanophyceae</taxon>
        <taxon>Nostocales</taxon>
        <taxon>Scytonemataceae</taxon>
        <taxon>Iningainema tapete</taxon>
    </lineage>
</organism>
<keyword evidence="3" id="KW-0645">Protease</keyword>
<reference evidence="3" key="1">
    <citation type="submission" date="2020-09" db="EMBL/GenBank/DDBJ databases">
        <title>Iningainema tapete sp. nov. (Scytonemataceae, Cyanobacteria) from greenhouses in central Florida (USA) produces two types of nodularin with biosynthetic potential for microcystin-LR and anabaenopeptins.</title>
        <authorList>
            <person name="Berthold D.E."/>
            <person name="Lefler F.W."/>
            <person name="Huang I.-S."/>
            <person name="Abdulla H."/>
            <person name="Zimba P.V."/>
            <person name="Laughinghouse H.D. IV."/>
        </authorList>
    </citation>
    <scope>NUCLEOTIDE SEQUENCE</scope>
    <source>
        <strain evidence="3">BLCCT55</strain>
    </source>
</reference>
<evidence type="ECO:0000313" key="4">
    <source>
        <dbReference type="Proteomes" id="UP000629098"/>
    </source>
</evidence>
<dbReference type="InterPro" id="IPR021109">
    <property type="entry name" value="Peptidase_aspartic_dom_sf"/>
</dbReference>
<dbReference type="GO" id="GO:0008233">
    <property type="term" value="F:peptidase activity"/>
    <property type="evidence" value="ECO:0007669"/>
    <property type="project" value="UniProtKB-KW"/>
</dbReference>
<dbReference type="Pfam" id="PF13975">
    <property type="entry name" value="gag-asp_proteas"/>
    <property type="match status" value="1"/>
</dbReference>
<comment type="caution">
    <text evidence="3">The sequence shown here is derived from an EMBL/GenBank/DDBJ whole genome shotgun (WGS) entry which is preliminary data.</text>
</comment>
<dbReference type="CDD" id="cd05483">
    <property type="entry name" value="retropepsin_like_bacteria"/>
    <property type="match status" value="1"/>
</dbReference>
<evidence type="ECO:0000313" key="3">
    <source>
        <dbReference type="EMBL" id="MBD2777299.1"/>
    </source>
</evidence>
<dbReference type="RefSeq" id="WP_190836370.1">
    <property type="nucleotide sequence ID" value="NZ_CAWPPI010000109.1"/>
</dbReference>
<dbReference type="EMBL" id="JACXAE010000109">
    <property type="protein sequence ID" value="MBD2777299.1"/>
    <property type="molecule type" value="Genomic_DNA"/>
</dbReference>
<feature type="compositionally biased region" description="Polar residues" evidence="2">
    <location>
        <begin position="34"/>
        <end position="56"/>
    </location>
</feature>
<keyword evidence="4" id="KW-1185">Reference proteome</keyword>
<keyword evidence="3" id="KW-0378">Hydrolase</keyword>
<evidence type="ECO:0000256" key="1">
    <source>
        <dbReference type="SAM" id="Coils"/>
    </source>
</evidence>
<gene>
    <name evidence="3" type="ORF">ICL16_35940</name>
</gene>
<dbReference type="GO" id="GO:0006508">
    <property type="term" value="P:proteolysis"/>
    <property type="evidence" value="ECO:0007669"/>
    <property type="project" value="UniProtKB-KW"/>
</dbReference>
<feature type="coiled-coil region" evidence="1">
    <location>
        <begin position="114"/>
        <end position="141"/>
    </location>
</feature>
<dbReference type="InterPro" id="IPR034122">
    <property type="entry name" value="Retropepsin-like_bacterial"/>
</dbReference>
<dbReference type="AlphaFoldDB" id="A0A8J7C8W6"/>
<name>A0A8J7C8W6_9CYAN</name>
<protein>
    <submittedName>
        <fullName evidence="3">Retroviral-like aspartic protease family protein</fullName>
    </submittedName>
</protein>
<dbReference type="SUPFAM" id="SSF50630">
    <property type="entry name" value="Acid proteases"/>
    <property type="match status" value="1"/>
</dbReference>